<accession>A0A483G4Z4</accession>
<proteinExistence type="predicted"/>
<evidence type="ECO:0000313" key="1">
    <source>
        <dbReference type="EMBL" id="TCX02719.1"/>
    </source>
</evidence>
<dbReference type="EMBL" id="SDCA01000001">
    <property type="protein sequence ID" value="TCX02719.1"/>
    <property type="molecule type" value="Genomic_DNA"/>
</dbReference>
<name>A0A483G4Z4_KLEPN</name>
<organism evidence="1">
    <name type="scientific">Klebsiella pneumoniae</name>
    <dbReference type="NCBI Taxonomy" id="573"/>
    <lineage>
        <taxon>Bacteria</taxon>
        <taxon>Pseudomonadati</taxon>
        <taxon>Pseudomonadota</taxon>
        <taxon>Gammaproteobacteria</taxon>
        <taxon>Enterobacterales</taxon>
        <taxon>Enterobacteriaceae</taxon>
        <taxon>Klebsiella/Raoultella group</taxon>
        <taxon>Klebsiella</taxon>
        <taxon>Klebsiella pneumoniae complex</taxon>
    </lineage>
</organism>
<gene>
    <name evidence="1" type="ORF">ETE62_01395</name>
</gene>
<reference evidence="1" key="1">
    <citation type="submission" date="2019-01" db="EMBL/GenBank/DDBJ databases">
        <authorList>
            <person name="Lista F."/>
            <person name="Anselmo A."/>
        </authorList>
    </citation>
    <scope>NUCLEOTIDE SEQUENCE</scope>
    <source>
        <strain evidence="1">22S</strain>
    </source>
</reference>
<protein>
    <submittedName>
        <fullName evidence="1">Uncharacterized protein</fullName>
    </submittedName>
</protein>
<dbReference type="AlphaFoldDB" id="A0A483G4Z4"/>
<sequence>MSWQLYCTFLPAFLPVQETIGRHPFSRCRRYRFSTVVPIAFIRAQAFKWIRIIYRCWKTKTRYDEARYFLALEE</sequence>
<comment type="caution">
    <text evidence="1">The sequence shown here is derived from an EMBL/GenBank/DDBJ whole genome shotgun (WGS) entry which is preliminary data.</text>
</comment>